<dbReference type="OrthoDB" id="10031194at2759"/>
<comment type="caution">
    <text evidence="2">The sequence shown here is derived from an EMBL/GenBank/DDBJ whole genome shotgun (WGS) entry which is preliminary data.</text>
</comment>
<keyword evidence="1" id="KW-0812">Transmembrane</keyword>
<protein>
    <submittedName>
        <fullName evidence="2">Uncharacterized protein</fullName>
    </submittedName>
</protein>
<dbReference type="EMBL" id="CAJOBC010000159">
    <property type="protein sequence ID" value="CAF3547054.1"/>
    <property type="molecule type" value="Genomic_DNA"/>
</dbReference>
<dbReference type="EMBL" id="CAJNOQ010000159">
    <property type="protein sequence ID" value="CAF0765699.1"/>
    <property type="molecule type" value="Genomic_DNA"/>
</dbReference>
<evidence type="ECO:0000256" key="1">
    <source>
        <dbReference type="SAM" id="Phobius"/>
    </source>
</evidence>
<evidence type="ECO:0000313" key="5">
    <source>
        <dbReference type="EMBL" id="CAF4015979.1"/>
    </source>
</evidence>
<organism evidence="2 6">
    <name type="scientific">Didymodactylos carnosus</name>
    <dbReference type="NCBI Taxonomy" id="1234261"/>
    <lineage>
        <taxon>Eukaryota</taxon>
        <taxon>Metazoa</taxon>
        <taxon>Spiralia</taxon>
        <taxon>Gnathifera</taxon>
        <taxon>Rotifera</taxon>
        <taxon>Eurotatoria</taxon>
        <taxon>Bdelloidea</taxon>
        <taxon>Philodinida</taxon>
        <taxon>Philodinidae</taxon>
        <taxon>Didymodactylos</taxon>
    </lineage>
</organism>
<proteinExistence type="predicted"/>
<accession>A0A813QEN2</accession>
<evidence type="ECO:0000313" key="3">
    <source>
        <dbReference type="EMBL" id="CAF1206636.1"/>
    </source>
</evidence>
<keyword evidence="6" id="KW-1185">Reference proteome</keyword>
<dbReference type="EMBL" id="CAJOBA010036060">
    <property type="protein sequence ID" value="CAF4015979.1"/>
    <property type="molecule type" value="Genomic_DNA"/>
</dbReference>
<feature type="transmembrane region" description="Helical" evidence="1">
    <location>
        <begin position="102"/>
        <end position="119"/>
    </location>
</feature>
<sequence>MVDSCDCTKSQVCDTNGPFNVNQQRSSIGITYGQQQVGSGTYANNKFDVSLNGNRCKGRYKTGIAELTCQYTGGNACYTKLRCIAGNCLNPRQISVSSSMKMTTQVPILVLPFIIMFILL</sequence>
<gene>
    <name evidence="2" type="ORF">GPM918_LOCUS1636</name>
    <name evidence="3" type="ORF">OVA965_LOCUS24245</name>
    <name evidence="4" type="ORF">SRO942_LOCUS1636</name>
    <name evidence="5" type="ORF">TMI583_LOCUS24967</name>
</gene>
<dbReference type="Proteomes" id="UP000663829">
    <property type="component" value="Unassembled WGS sequence"/>
</dbReference>
<dbReference type="Proteomes" id="UP000681722">
    <property type="component" value="Unassembled WGS sequence"/>
</dbReference>
<keyword evidence="1" id="KW-1133">Transmembrane helix</keyword>
<evidence type="ECO:0000313" key="2">
    <source>
        <dbReference type="EMBL" id="CAF0765699.1"/>
    </source>
</evidence>
<reference evidence="2" key="1">
    <citation type="submission" date="2021-02" db="EMBL/GenBank/DDBJ databases">
        <authorList>
            <person name="Nowell W R."/>
        </authorList>
    </citation>
    <scope>NUCLEOTIDE SEQUENCE</scope>
</reference>
<keyword evidence="1" id="KW-0472">Membrane</keyword>
<evidence type="ECO:0000313" key="6">
    <source>
        <dbReference type="Proteomes" id="UP000663829"/>
    </source>
</evidence>
<evidence type="ECO:0000313" key="4">
    <source>
        <dbReference type="EMBL" id="CAF3547054.1"/>
    </source>
</evidence>
<dbReference type="EMBL" id="CAJNOK010014526">
    <property type="protein sequence ID" value="CAF1206636.1"/>
    <property type="molecule type" value="Genomic_DNA"/>
</dbReference>
<dbReference type="Proteomes" id="UP000677228">
    <property type="component" value="Unassembled WGS sequence"/>
</dbReference>
<dbReference type="Proteomes" id="UP000682733">
    <property type="component" value="Unassembled WGS sequence"/>
</dbReference>
<dbReference type="AlphaFoldDB" id="A0A813QEN2"/>
<name>A0A813QEN2_9BILA</name>